<dbReference type="AlphaFoldDB" id="A0A557RJS6"/>
<dbReference type="PANTHER" id="PTHR46383:SF2">
    <property type="entry name" value="AMINOTRANSFERASE"/>
    <property type="match status" value="1"/>
</dbReference>
<dbReference type="GO" id="GO:0030170">
    <property type="term" value="F:pyridoxal phosphate binding"/>
    <property type="evidence" value="ECO:0007669"/>
    <property type="project" value="InterPro"/>
</dbReference>
<dbReference type="Proteomes" id="UP000316688">
    <property type="component" value="Unassembled WGS sequence"/>
</dbReference>
<gene>
    <name evidence="8" type="ORF">FPL11_04890</name>
</gene>
<evidence type="ECO:0000256" key="2">
    <source>
        <dbReference type="ARBA" id="ARBA00007441"/>
    </source>
</evidence>
<organism evidence="8 9">
    <name type="scientific">Spiribacter aquaticus</name>
    <dbReference type="NCBI Taxonomy" id="1935996"/>
    <lineage>
        <taxon>Bacteria</taxon>
        <taxon>Pseudomonadati</taxon>
        <taxon>Pseudomonadota</taxon>
        <taxon>Gammaproteobacteria</taxon>
        <taxon>Chromatiales</taxon>
        <taxon>Ectothiorhodospiraceae</taxon>
        <taxon>Spiribacter</taxon>
    </lineage>
</organism>
<comment type="caution">
    <text evidence="8">The sequence shown here is derived from an EMBL/GenBank/DDBJ whole genome shotgun (WGS) entry which is preliminary data.</text>
</comment>
<reference evidence="8 9" key="1">
    <citation type="submission" date="2019-07" db="EMBL/GenBank/DDBJ databases">
        <title>Reclasification of Spiribacter aquaticus.</title>
        <authorList>
            <person name="Leon M.J."/>
            <person name="Sanchez-Porro C."/>
            <person name="Ventosa A."/>
        </authorList>
    </citation>
    <scope>NUCLEOTIDE SEQUENCE [LARGE SCALE GENOMIC DNA]</scope>
    <source>
        <strain evidence="8 9">SP30</strain>
    </source>
</reference>
<sequence>MRVATLRVQSFAEVAVPRPDLSARSHRIQPFHVMTLLARARELEAGGADIVHMEIGEPDFPTAAPVREAGRQALADGRTGYQPAAGLPALREAIAGHYQRDHGVEVDPGRILITPGASGALLVALAMLADPGRNVLLPDPGYPCNRNFVEAVDATPRAVRVDAGSDYQLTPGLAAAACDERTAAMLVGSPGNPTGTLASSADLAGLAALGQRRGIGLIVDEIYHGLHYDGAPAQALAHAPDAIVVNSFSKYFGMTGWRLGWMVVPADWVPVAEKLLQNLFISASTPAQYAALACFTEASREIFEARREAFRQRRDFLLPALRDLGFHIPGNPAGAFYLYADITALGDDSADLASGLLEQAGVAVTPGLDFERTAPERHLRFAYTTDTDRLATAVSRIQRYLAAGG</sequence>
<dbReference type="EC" id="2.6.1.-" evidence="6"/>
<dbReference type="InterPro" id="IPR004838">
    <property type="entry name" value="NHTrfase_class1_PyrdxlP-BS"/>
</dbReference>
<dbReference type="PROSITE" id="PS00105">
    <property type="entry name" value="AA_TRANSFER_CLASS_1"/>
    <property type="match status" value="1"/>
</dbReference>
<evidence type="ECO:0000256" key="6">
    <source>
        <dbReference type="RuleBase" id="RU000481"/>
    </source>
</evidence>
<dbReference type="Pfam" id="PF00155">
    <property type="entry name" value="Aminotran_1_2"/>
    <property type="match status" value="1"/>
</dbReference>
<dbReference type="GO" id="GO:0008483">
    <property type="term" value="F:transaminase activity"/>
    <property type="evidence" value="ECO:0007669"/>
    <property type="project" value="UniProtKB-KW"/>
</dbReference>
<keyword evidence="9" id="KW-1185">Reference proteome</keyword>
<evidence type="ECO:0000256" key="4">
    <source>
        <dbReference type="ARBA" id="ARBA00022679"/>
    </source>
</evidence>
<dbReference type="InterPro" id="IPR015421">
    <property type="entry name" value="PyrdxlP-dep_Trfase_major"/>
</dbReference>
<name>A0A557RJS6_9GAMM</name>
<keyword evidence="3 6" id="KW-0032">Aminotransferase</keyword>
<evidence type="ECO:0000313" key="9">
    <source>
        <dbReference type="Proteomes" id="UP000316688"/>
    </source>
</evidence>
<dbReference type="InterPro" id="IPR004839">
    <property type="entry name" value="Aminotransferase_I/II_large"/>
</dbReference>
<feature type="domain" description="Aminotransferase class I/classII large" evidence="7">
    <location>
        <begin position="49"/>
        <end position="397"/>
    </location>
</feature>
<accession>A0A557RJS6</accession>
<evidence type="ECO:0000256" key="5">
    <source>
        <dbReference type="ARBA" id="ARBA00022898"/>
    </source>
</evidence>
<dbReference type="SUPFAM" id="SSF53383">
    <property type="entry name" value="PLP-dependent transferases"/>
    <property type="match status" value="1"/>
</dbReference>
<evidence type="ECO:0000259" key="7">
    <source>
        <dbReference type="Pfam" id="PF00155"/>
    </source>
</evidence>
<dbReference type="EMBL" id="VMKP01000002">
    <property type="protein sequence ID" value="TVO65421.1"/>
    <property type="molecule type" value="Genomic_DNA"/>
</dbReference>
<evidence type="ECO:0000313" key="8">
    <source>
        <dbReference type="EMBL" id="TVO65421.1"/>
    </source>
</evidence>
<comment type="similarity">
    <text evidence="2 6">Belongs to the class-I pyridoxal-phosphate-dependent aminotransferase family.</text>
</comment>
<dbReference type="GO" id="GO:0006520">
    <property type="term" value="P:amino acid metabolic process"/>
    <property type="evidence" value="ECO:0007669"/>
    <property type="project" value="InterPro"/>
</dbReference>
<evidence type="ECO:0000256" key="1">
    <source>
        <dbReference type="ARBA" id="ARBA00001933"/>
    </source>
</evidence>
<keyword evidence="5" id="KW-0663">Pyridoxal phosphate</keyword>
<dbReference type="InterPro" id="IPR050596">
    <property type="entry name" value="AspAT/PAT-like"/>
</dbReference>
<proteinExistence type="inferred from homology"/>
<comment type="cofactor">
    <cofactor evidence="1 6">
        <name>pyridoxal 5'-phosphate</name>
        <dbReference type="ChEBI" id="CHEBI:597326"/>
    </cofactor>
</comment>
<keyword evidence="4 6" id="KW-0808">Transferase</keyword>
<evidence type="ECO:0000256" key="3">
    <source>
        <dbReference type="ARBA" id="ARBA00022576"/>
    </source>
</evidence>
<protein>
    <recommendedName>
        <fullName evidence="6">Aminotransferase</fullName>
        <ecNumber evidence="6">2.6.1.-</ecNumber>
    </recommendedName>
</protein>
<dbReference type="Gene3D" id="3.40.640.10">
    <property type="entry name" value="Type I PLP-dependent aspartate aminotransferase-like (Major domain)"/>
    <property type="match status" value="1"/>
</dbReference>
<dbReference type="NCBIfam" id="NF006514">
    <property type="entry name" value="PRK08960.1"/>
    <property type="match status" value="1"/>
</dbReference>
<dbReference type="CDD" id="cd00609">
    <property type="entry name" value="AAT_like"/>
    <property type="match status" value="1"/>
</dbReference>
<dbReference type="PANTHER" id="PTHR46383">
    <property type="entry name" value="ASPARTATE AMINOTRANSFERASE"/>
    <property type="match status" value="1"/>
</dbReference>
<dbReference type="InterPro" id="IPR015424">
    <property type="entry name" value="PyrdxlP-dep_Trfase"/>
</dbReference>